<evidence type="ECO:0000313" key="3">
    <source>
        <dbReference type="EMBL" id="MFC0409564.1"/>
    </source>
</evidence>
<feature type="compositionally biased region" description="Pro residues" evidence="2">
    <location>
        <begin position="134"/>
        <end position="145"/>
    </location>
</feature>
<dbReference type="RefSeq" id="WP_377045315.1">
    <property type="nucleotide sequence ID" value="NZ_JBHLUN010000010.1"/>
</dbReference>
<comment type="caution">
    <text evidence="3">The sequence shown here is derived from an EMBL/GenBank/DDBJ whole genome shotgun (WGS) entry which is preliminary data.</text>
</comment>
<accession>A0ABV6JUZ1</accession>
<evidence type="ECO:0000256" key="2">
    <source>
        <dbReference type="SAM" id="MobiDB-lite"/>
    </source>
</evidence>
<evidence type="ECO:0000256" key="1">
    <source>
        <dbReference type="SAM" id="Coils"/>
    </source>
</evidence>
<sequence>MDQDRGFGSGFGGFGGGPREGAGTGSGAGGGFGGGFGRGSKLFDDLAGVAGGAFSALTGIRNEAEAAFRAQAEGVLQRLDLVRREDLDAAMELARRAREENEGLAMRVAVLEKLVATMVTTPAPTGSGTTGPAPAQPAEPVPGKPAPGASVADPDTLGGSGGSSETEARPNPTP</sequence>
<feature type="compositionally biased region" description="Low complexity" evidence="2">
    <location>
        <begin position="121"/>
        <end position="133"/>
    </location>
</feature>
<reference evidence="3 4" key="1">
    <citation type="submission" date="2024-09" db="EMBL/GenBank/DDBJ databases">
        <authorList>
            <person name="Sun Q."/>
            <person name="Mori K."/>
        </authorList>
    </citation>
    <scope>NUCLEOTIDE SEQUENCE [LARGE SCALE GENOMIC DNA]</scope>
    <source>
        <strain evidence="3 4">TBRC 5777</strain>
    </source>
</reference>
<protein>
    <submittedName>
        <fullName evidence="3">Accessory factor UbiK family protein</fullName>
    </submittedName>
</protein>
<organism evidence="3 4">
    <name type="scientific">Roseomonas elaeocarpi</name>
    <dbReference type="NCBI Taxonomy" id="907779"/>
    <lineage>
        <taxon>Bacteria</taxon>
        <taxon>Pseudomonadati</taxon>
        <taxon>Pseudomonadota</taxon>
        <taxon>Alphaproteobacteria</taxon>
        <taxon>Acetobacterales</taxon>
        <taxon>Roseomonadaceae</taxon>
        <taxon>Roseomonas</taxon>
    </lineage>
</organism>
<name>A0ABV6JUZ1_9PROT</name>
<dbReference type="Proteomes" id="UP001589865">
    <property type="component" value="Unassembled WGS sequence"/>
</dbReference>
<dbReference type="InterPro" id="IPR007475">
    <property type="entry name" value="UbiK"/>
</dbReference>
<keyword evidence="1" id="KW-0175">Coiled coil</keyword>
<feature type="region of interest" description="Disordered" evidence="2">
    <location>
        <begin position="1"/>
        <end position="31"/>
    </location>
</feature>
<feature type="region of interest" description="Disordered" evidence="2">
    <location>
        <begin position="121"/>
        <end position="174"/>
    </location>
</feature>
<evidence type="ECO:0000313" key="4">
    <source>
        <dbReference type="Proteomes" id="UP001589865"/>
    </source>
</evidence>
<keyword evidence="4" id="KW-1185">Reference proteome</keyword>
<feature type="coiled-coil region" evidence="1">
    <location>
        <begin position="87"/>
        <end position="114"/>
    </location>
</feature>
<dbReference type="EMBL" id="JBHLUN010000010">
    <property type="protein sequence ID" value="MFC0409564.1"/>
    <property type="molecule type" value="Genomic_DNA"/>
</dbReference>
<gene>
    <name evidence="3" type="ORF">ACFFGY_15030</name>
</gene>
<proteinExistence type="predicted"/>
<feature type="compositionally biased region" description="Gly residues" evidence="2">
    <location>
        <begin position="7"/>
        <end position="31"/>
    </location>
</feature>
<dbReference type="Pfam" id="PF04380">
    <property type="entry name" value="BMFP"/>
    <property type="match status" value="1"/>
</dbReference>